<dbReference type="Proteomes" id="UP000230233">
    <property type="component" value="Chromosome V"/>
</dbReference>
<gene>
    <name evidence="2" type="primary">Cni-D1086.2</name>
    <name evidence="2" type="synonym">Cnig_chr_V.g20693</name>
    <name evidence="2" type="ORF">B9Z55_020693</name>
</gene>
<dbReference type="AlphaFoldDB" id="A0A2G5TNV7"/>
<reference evidence="3" key="1">
    <citation type="submission" date="2017-10" db="EMBL/GenBank/DDBJ databases">
        <title>Rapid genome shrinkage in a self-fertile nematode reveals novel sperm competition proteins.</title>
        <authorList>
            <person name="Yin D."/>
            <person name="Schwarz E.M."/>
            <person name="Thomas C.G."/>
            <person name="Felde R.L."/>
            <person name="Korf I.F."/>
            <person name="Cutter A.D."/>
            <person name="Schartner C.M."/>
            <person name="Ralston E.J."/>
            <person name="Meyer B.J."/>
            <person name="Haag E.S."/>
        </authorList>
    </citation>
    <scope>NUCLEOTIDE SEQUENCE [LARGE SCALE GENOMIC DNA]</scope>
    <source>
        <strain evidence="3">JU1422</strain>
    </source>
</reference>
<dbReference type="STRING" id="1611254.A0A2G5TNV7"/>
<evidence type="ECO:0000313" key="2">
    <source>
        <dbReference type="EMBL" id="PIC28932.1"/>
    </source>
</evidence>
<feature type="chain" id="PRO_5013552569" description="DUF19 domain-containing protein" evidence="1">
    <location>
        <begin position="19"/>
        <end position="189"/>
    </location>
</feature>
<keyword evidence="1" id="KW-0732">Signal</keyword>
<name>A0A2G5TNV7_9PELO</name>
<keyword evidence="3" id="KW-1185">Reference proteome</keyword>
<evidence type="ECO:0000313" key="3">
    <source>
        <dbReference type="Proteomes" id="UP000230233"/>
    </source>
</evidence>
<dbReference type="EMBL" id="PDUG01000005">
    <property type="protein sequence ID" value="PIC28932.1"/>
    <property type="molecule type" value="Genomic_DNA"/>
</dbReference>
<organism evidence="2 3">
    <name type="scientific">Caenorhabditis nigoni</name>
    <dbReference type="NCBI Taxonomy" id="1611254"/>
    <lineage>
        <taxon>Eukaryota</taxon>
        <taxon>Metazoa</taxon>
        <taxon>Ecdysozoa</taxon>
        <taxon>Nematoda</taxon>
        <taxon>Chromadorea</taxon>
        <taxon>Rhabditida</taxon>
        <taxon>Rhabditina</taxon>
        <taxon>Rhabditomorpha</taxon>
        <taxon>Rhabditoidea</taxon>
        <taxon>Rhabditidae</taxon>
        <taxon>Peloderinae</taxon>
        <taxon>Caenorhabditis</taxon>
    </lineage>
</organism>
<feature type="signal peptide" evidence="1">
    <location>
        <begin position="1"/>
        <end position="18"/>
    </location>
</feature>
<accession>A0A2G5TNV7</accession>
<evidence type="ECO:0000256" key="1">
    <source>
        <dbReference type="SAM" id="SignalP"/>
    </source>
</evidence>
<proteinExistence type="predicted"/>
<comment type="caution">
    <text evidence="2">The sequence shown here is derived from an EMBL/GenBank/DDBJ whole genome shotgun (WGS) entry which is preliminary data.</text>
</comment>
<sequence>MKAIWFYILILLYHGAHGAPHTEQCSMADNMISSHLSQFSEAIQTVLDEKNSFEMLRGEDEDSFIYVQGCETIEKDLSAISCKRLRLKHLPIVKQCYEVELTGTPLSYCIKRKIDMNKVTNRCVKTYLKPKDTYQLKRLLETNMKCLVDGFDQLCGEEAGKVIQENLKKIKYLKGIDEVFDKNTMEIHS</sequence>
<evidence type="ECO:0008006" key="4">
    <source>
        <dbReference type="Google" id="ProtNLM"/>
    </source>
</evidence>
<dbReference type="OrthoDB" id="5781482at2759"/>
<protein>
    <recommendedName>
        <fullName evidence="4">DUF19 domain-containing protein</fullName>
    </recommendedName>
</protein>